<keyword evidence="6 9" id="KW-0822">Tryptophan biosynthesis</keyword>
<evidence type="ECO:0000256" key="5">
    <source>
        <dbReference type="ARBA" id="ARBA00022605"/>
    </source>
</evidence>
<dbReference type="RefSeq" id="WP_109931852.1">
    <property type="nucleotide sequence ID" value="NZ_QGNY01000008.1"/>
</dbReference>
<dbReference type="PANTHER" id="PTHR42894">
    <property type="entry name" value="N-(5'-PHOSPHORIBOSYL)ANTHRANILATE ISOMERASE"/>
    <property type="match status" value="1"/>
</dbReference>
<dbReference type="CDD" id="cd00405">
    <property type="entry name" value="PRAI"/>
    <property type="match status" value="1"/>
</dbReference>
<evidence type="ECO:0000313" key="12">
    <source>
        <dbReference type="Proteomes" id="UP000245391"/>
    </source>
</evidence>
<dbReference type="AlphaFoldDB" id="A0A317EUC8"/>
<dbReference type="Proteomes" id="UP000245391">
    <property type="component" value="Unassembled WGS sequence"/>
</dbReference>
<feature type="domain" description="N-(5'phosphoribosyl) anthranilate isomerase (PRAI)" evidence="10">
    <location>
        <begin position="10"/>
        <end position="210"/>
    </location>
</feature>
<dbReference type="OrthoDB" id="9786954at2"/>
<evidence type="ECO:0000259" key="10">
    <source>
        <dbReference type="Pfam" id="PF00697"/>
    </source>
</evidence>
<evidence type="ECO:0000256" key="4">
    <source>
        <dbReference type="ARBA" id="ARBA00022272"/>
    </source>
</evidence>
<keyword evidence="8 9" id="KW-0413">Isomerase</keyword>
<proteinExistence type="inferred from homology"/>
<name>A0A317EUC8_9SPHI</name>
<reference evidence="12" key="1">
    <citation type="submission" date="2018-05" db="EMBL/GenBank/DDBJ databases">
        <title>Pedobacter paludis sp. nov., isolated from wetland soil.</title>
        <authorList>
            <person name="Zhang Y."/>
        </authorList>
    </citation>
    <scope>NUCLEOTIDE SEQUENCE [LARGE SCALE GENOMIC DNA]</scope>
    <source>
        <strain evidence="12">R-8</strain>
    </source>
</reference>
<dbReference type="EC" id="5.3.1.24" evidence="3 9"/>
<dbReference type="Pfam" id="PF00697">
    <property type="entry name" value="PRAI"/>
    <property type="match status" value="1"/>
</dbReference>
<dbReference type="InterPro" id="IPR011060">
    <property type="entry name" value="RibuloseP-bd_barrel"/>
</dbReference>
<dbReference type="InterPro" id="IPR013785">
    <property type="entry name" value="Aldolase_TIM"/>
</dbReference>
<dbReference type="InterPro" id="IPR044643">
    <property type="entry name" value="TrpF_fam"/>
</dbReference>
<gene>
    <name evidence="9" type="primary">trpF</name>
    <name evidence="11" type="ORF">DF947_18865</name>
</gene>
<dbReference type="InterPro" id="IPR001240">
    <property type="entry name" value="PRAI_dom"/>
</dbReference>
<evidence type="ECO:0000256" key="2">
    <source>
        <dbReference type="ARBA" id="ARBA00004664"/>
    </source>
</evidence>
<keyword evidence="12" id="KW-1185">Reference proteome</keyword>
<dbReference type="Gene3D" id="3.20.20.70">
    <property type="entry name" value="Aldolase class I"/>
    <property type="match status" value="1"/>
</dbReference>
<dbReference type="HAMAP" id="MF_00135">
    <property type="entry name" value="PRAI"/>
    <property type="match status" value="1"/>
</dbReference>
<dbReference type="PANTHER" id="PTHR42894:SF1">
    <property type="entry name" value="N-(5'-PHOSPHORIBOSYL)ANTHRANILATE ISOMERASE"/>
    <property type="match status" value="1"/>
</dbReference>
<dbReference type="UniPathway" id="UPA00035">
    <property type="reaction ID" value="UER00042"/>
</dbReference>
<evidence type="ECO:0000256" key="6">
    <source>
        <dbReference type="ARBA" id="ARBA00022822"/>
    </source>
</evidence>
<dbReference type="SUPFAM" id="SSF51366">
    <property type="entry name" value="Ribulose-phoshate binding barrel"/>
    <property type="match status" value="1"/>
</dbReference>
<evidence type="ECO:0000256" key="3">
    <source>
        <dbReference type="ARBA" id="ARBA00012572"/>
    </source>
</evidence>
<dbReference type="EMBL" id="QGNY01000008">
    <property type="protein sequence ID" value="PWS30032.1"/>
    <property type="molecule type" value="Genomic_DNA"/>
</dbReference>
<comment type="similarity">
    <text evidence="9">Belongs to the TrpF family.</text>
</comment>
<keyword evidence="5 9" id="KW-0028">Amino-acid biosynthesis</keyword>
<evidence type="ECO:0000313" key="11">
    <source>
        <dbReference type="EMBL" id="PWS30032.1"/>
    </source>
</evidence>
<sequence>MINANGLKLKVCGMKFAANIAKVAELQPDYLGFIFYEKSPRFINDVSAELIKYIPEQIKTVGVFVDENLEKVKEKINLHKLNAVQLHGNEPVEYCKDLKSTFGSLEVIKAFGVDEAFDFSALDAYLESVEYFLFDTKTKAHGGSGKTFDWTILEKYTLEKPYFLSGGIDLEHAQLIKEIEDSRLYALDINSRFEVEPGVKDAEKIREFVAKLGN</sequence>
<evidence type="ECO:0000256" key="9">
    <source>
        <dbReference type="HAMAP-Rule" id="MF_00135"/>
    </source>
</evidence>
<dbReference type="GO" id="GO:0000162">
    <property type="term" value="P:L-tryptophan biosynthetic process"/>
    <property type="evidence" value="ECO:0007669"/>
    <property type="project" value="UniProtKB-UniRule"/>
</dbReference>
<keyword evidence="7 9" id="KW-0057">Aromatic amino acid biosynthesis</keyword>
<protein>
    <recommendedName>
        <fullName evidence="4 9">N-(5'-phosphoribosyl)anthranilate isomerase</fullName>
        <shortName evidence="9">PRAI</shortName>
        <ecNumber evidence="3 9">5.3.1.24</ecNumber>
    </recommendedName>
</protein>
<evidence type="ECO:0000256" key="1">
    <source>
        <dbReference type="ARBA" id="ARBA00001164"/>
    </source>
</evidence>
<accession>A0A317EUC8</accession>
<evidence type="ECO:0000256" key="8">
    <source>
        <dbReference type="ARBA" id="ARBA00023235"/>
    </source>
</evidence>
<dbReference type="GO" id="GO:0004640">
    <property type="term" value="F:phosphoribosylanthranilate isomerase activity"/>
    <property type="evidence" value="ECO:0007669"/>
    <property type="project" value="UniProtKB-UniRule"/>
</dbReference>
<comment type="pathway">
    <text evidence="2 9">Amino-acid biosynthesis; L-tryptophan biosynthesis; L-tryptophan from chorismate: step 3/5.</text>
</comment>
<comment type="catalytic activity">
    <reaction evidence="1 9">
        <text>N-(5-phospho-beta-D-ribosyl)anthranilate = 1-(2-carboxyphenylamino)-1-deoxy-D-ribulose 5-phosphate</text>
        <dbReference type="Rhea" id="RHEA:21540"/>
        <dbReference type="ChEBI" id="CHEBI:18277"/>
        <dbReference type="ChEBI" id="CHEBI:58613"/>
        <dbReference type="EC" id="5.3.1.24"/>
    </reaction>
</comment>
<comment type="caution">
    <text evidence="11">The sequence shown here is derived from an EMBL/GenBank/DDBJ whole genome shotgun (WGS) entry which is preliminary data.</text>
</comment>
<evidence type="ECO:0000256" key="7">
    <source>
        <dbReference type="ARBA" id="ARBA00023141"/>
    </source>
</evidence>
<organism evidence="11 12">
    <name type="scientific">Pedobacter paludis</name>
    <dbReference type="NCBI Taxonomy" id="2203212"/>
    <lineage>
        <taxon>Bacteria</taxon>
        <taxon>Pseudomonadati</taxon>
        <taxon>Bacteroidota</taxon>
        <taxon>Sphingobacteriia</taxon>
        <taxon>Sphingobacteriales</taxon>
        <taxon>Sphingobacteriaceae</taxon>
        <taxon>Pedobacter</taxon>
    </lineage>
</organism>